<protein>
    <submittedName>
        <fullName evidence="1">Uncharacterized protein</fullName>
    </submittedName>
</protein>
<dbReference type="EMBL" id="CAJEWN010000289">
    <property type="protein sequence ID" value="CAD2177048.1"/>
    <property type="molecule type" value="Genomic_DNA"/>
</dbReference>
<dbReference type="AlphaFoldDB" id="A0A6V7VRJ7"/>
<gene>
    <name evidence="1" type="ORF">MENT_LOCUS28904</name>
</gene>
<dbReference type="Proteomes" id="UP000580250">
    <property type="component" value="Unassembled WGS sequence"/>
</dbReference>
<accession>A0A6V7VRJ7</accession>
<proteinExistence type="predicted"/>
<comment type="caution">
    <text evidence="1">The sequence shown here is derived from an EMBL/GenBank/DDBJ whole genome shotgun (WGS) entry which is preliminary data.</text>
</comment>
<sequence length="102" mass="12007">MFSTEYILEEITFATTVLVSISNQKYTINNTLHFNIEFGRKADIYTHVYIAKNDLEPQFVKRCIIYSIKFQVQQLTFKSFSQENLEAFRKFGGLDFWCPSEA</sequence>
<evidence type="ECO:0000313" key="2">
    <source>
        <dbReference type="Proteomes" id="UP000580250"/>
    </source>
</evidence>
<organism evidence="1 2">
    <name type="scientific">Meloidogyne enterolobii</name>
    <name type="common">Root-knot nematode worm</name>
    <name type="synonym">Meloidogyne mayaguensis</name>
    <dbReference type="NCBI Taxonomy" id="390850"/>
    <lineage>
        <taxon>Eukaryota</taxon>
        <taxon>Metazoa</taxon>
        <taxon>Ecdysozoa</taxon>
        <taxon>Nematoda</taxon>
        <taxon>Chromadorea</taxon>
        <taxon>Rhabditida</taxon>
        <taxon>Tylenchina</taxon>
        <taxon>Tylenchomorpha</taxon>
        <taxon>Tylenchoidea</taxon>
        <taxon>Meloidogynidae</taxon>
        <taxon>Meloidogyninae</taxon>
        <taxon>Meloidogyne</taxon>
    </lineage>
</organism>
<reference evidence="1 2" key="1">
    <citation type="submission" date="2020-08" db="EMBL/GenBank/DDBJ databases">
        <authorList>
            <person name="Koutsovoulos G."/>
            <person name="Danchin GJ E."/>
        </authorList>
    </citation>
    <scope>NUCLEOTIDE SEQUENCE [LARGE SCALE GENOMIC DNA]</scope>
</reference>
<name>A0A6V7VRJ7_MELEN</name>
<evidence type="ECO:0000313" key="1">
    <source>
        <dbReference type="EMBL" id="CAD2177048.1"/>
    </source>
</evidence>